<evidence type="ECO:0000313" key="3">
    <source>
        <dbReference type="Proteomes" id="UP001234989"/>
    </source>
</evidence>
<protein>
    <submittedName>
        <fullName evidence="2">Uncharacterized protein</fullName>
    </submittedName>
</protein>
<evidence type="ECO:0000313" key="2">
    <source>
        <dbReference type="EMBL" id="WMV28962.1"/>
    </source>
</evidence>
<dbReference type="Proteomes" id="UP001234989">
    <property type="component" value="Chromosome 5"/>
</dbReference>
<gene>
    <name evidence="2" type="ORF">MTR67_022347</name>
</gene>
<accession>A0AAF0QRP6</accession>
<feature type="region of interest" description="Disordered" evidence="1">
    <location>
        <begin position="1"/>
        <end position="25"/>
    </location>
</feature>
<reference evidence="2" key="1">
    <citation type="submission" date="2023-08" db="EMBL/GenBank/DDBJ databases">
        <title>A de novo genome assembly of Solanum verrucosum Schlechtendal, a Mexican diploid species geographically isolated from the other diploid A-genome species in potato relatives.</title>
        <authorList>
            <person name="Hosaka K."/>
        </authorList>
    </citation>
    <scope>NUCLEOTIDE SEQUENCE</scope>
    <source>
        <tissue evidence="2">Young leaves</tissue>
    </source>
</reference>
<proteinExistence type="predicted"/>
<dbReference type="AlphaFoldDB" id="A0AAF0QRP6"/>
<name>A0AAF0QRP6_SOLVR</name>
<keyword evidence="3" id="KW-1185">Reference proteome</keyword>
<organism evidence="2 3">
    <name type="scientific">Solanum verrucosum</name>
    <dbReference type="NCBI Taxonomy" id="315347"/>
    <lineage>
        <taxon>Eukaryota</taxon>
        <taxon>Viridiplantae</taxon>
        <taxon>Streptophyta</taxon>
        <taxon>Embryophyta</taxon>
        <taxon>Tracheophyta</taxon>
        <taxon>Spermatophyta</taxon>
        <taxon>Magnoliopsida</taxon>
        <taxon>eudicotyledons</taxon>
        <taxon>Gunneridae</taxon>
        <taxon>Pentapetalae</taxon>
        <taxon>asterids</taxon>
        <taxon>lamiids</taxon>
        <taxon>Solanales</taxon>
        <taxon>Solanaceae</taxon>
        <taxon>Solanoideae</taxon>
        <taxon>Solaneae</taxon>
        <taxon>Solanum</taxon>
    </lineage>
</organism>
<evidence type="ECO:0000256" key="1">
    <source>
        <dbReference type="SAM" id="MobiDB-lite"/>
    </source>
</evidence>
<dbReference type="EMBL" id="CP133616">
    <property type="protein sequence ID" value="WMV28962.1"/>
    <property type="molecule type" value="Genomic_DNA"/>
</dbReference>
<sequence>MSSLQYEPFGPAREPESDPDIRPQVISENRTKLKMRMNNKEQLEIELYLLEVIMLELVSLQICLTHLLISLGKEKKLSLVISWKERDRRRWTS</sequence>